<dbReference type="SUPFAM" id="SSF55729">
    <property type="entry name" value="Acyl-CoA N-acyltransferases (Nat)"/>
    <property type="match status" value="1"/>
</dbReference>
<reference evidence="1" key="1">
    <citation type="submission" date="2022-08" db="EMBL/GenBank/DDBJ databases">
        <title>Draft genome sequence of Lysinibacillus sp. strain KH24.</title>
        <authorList>
            <person name="Kanbe H."/>
            <person name="Itoh H."/>
        </authorList>
    </citation>
    <scope>NUCLEOTIDE SEQUENCE</scope>
    <source>
        <strain evidence="1">KH24</strain>
    </source>
</reference>
<evidence type="ECO:0008006" key="3">
    <source>
        <dbReference type="Google" id="ProtNLM"/>
    </source>
</evidence>
<proteinExistence type="predicted"/>
<comment type="caution">
    <text evidence="1">The sequence shown here is derived from an EMBL/GenBank/DDBJ whole genome shotgun (WGS) entry which is preliminary data.</text>
</comment>
<dbReference type="Proteomes" id="UP001065593">
    <property type="component" value="Unassembled WGS sequence"/>
</dbReference>
<sequence length="235" mass="26961">MQLESIYNHLIKLGVINESTGFFEILSNIIFGETVLEPTFFQQLSNKDLVPTEGEWSSISINSSMIADLEFPVLNGSSAIILHTEEDEKNVGNIHFRVYNSNQLNKSELWDAADAISGDEEWLMSAFLEVFEEEVEGWSPKFLMLNRILVQSAYRSKGYGKLAIKELVKLCEILDIDYIVLKPSPIEEVDFSDEHKKKRKKDIKRLVSFYDQLGFNSYYLDNQEPFMVLGINDAI</sequence>
<protein>
    <recommendedName>
        <fullName evidence="3">N-acetyltransferase domain-containing protein</fullName>
    </recommendedName>
</protein>
<evidence type="ECO:0000313" key="2">
    <source>
        <dbReference type="Proteomes" id="UP001065593"/>
    </source>
</evidence>
<evidence type="ECO:0000313" key="1">
    <source>
        <dbReference type="EMBL" id="GLC89798.1"/>
    </source>
</evidence>
<dbReference type="RefSeq" id="WP_264989672.1">
    <property type="nucleotide sequence ID" value="NZ_BRZA01000004.1"/>
</dbReference>
<accession>A0ABQ5NNA6</accession>
<dbReference type="EMBL" id="BRZA01000004">
    <property type="protein sequence ID" value="GLC89798.1"/>
    <property type="molecule type" value="Genomic_DNA"/>
</dbReference>
<gene>
    <name evidence="1" type="ORF">LYSBPC_29250</name>
</gene>
<organism evidence="1 2">
    <name type="scientific">Lysinibacillus piscis</name>
    <dbReference type="NCBI Taxonomy" id="2518931"/>
    <lineage>
        <taxon>Bacteria</taxon>
        <taxon>Bacillati</taxon>
        <taxon>Bacillota</taxon>
        <taxon>Bacilli</taxon>
        <taxon>Bacillales</taxon>
        <taxon>Bacillaceae</taxon>
        <taxon>Lysinibacillus</taxon>
    </lineage>
</organism>
<dbReference type="InterPro" id="IPR016181">
    <property type="entry name" value="Acyl_CoA_acyltransferase"/>
</dbReference>
<dbReference type="Gene3D" id="3.40.630.30">
    <property type="match status" value="1"/>
</dbReference>
<keyword evidence="2" id="KW-1185">Reference proteome</keyword>
<name>A0ABQ5NNA6_9BACI</name>
<dbReference type="CDD" id="cd04301">
    <property type="entry name" value="NAT_SF"/>
    <property type="match status" value="1"/>
</dbReference>